<feature type="domain" description="Nitroreductase" evidence="1">
    <location>
        <begin position="17"/>
        <end position="192"/>
    </location>
</feature>
<dbReference type="Gene3D" id="3.40.109.10">
    <property type="entry name" value="NADH Oxidase"/>
    <property type="match status" value="1"/>
</dbReference>
<organism evidence="2 3">
    <name type="scientific">Paramaledivibacter caminithermalis (strain DSM 15212 / CIP 107654 / DViRD3)</name>
    <name type="common">Clostridium caminithermale</name>
    <dbReference type="NCBI Taxonomy" id="1121301"/>
    <lineage>
        <taxon>Bacteria</taxon>
        <taxon>Bacillati</taxon>
        <taxon>Bacillota</taxon>
        <taxon>Clostridia</taxon>
        <taxon>Peptostreptococcales</taxon>
        <taxon>Caminicellaceae</taxon>
        <taxon>Paramaledivibacter</taxon>
    </lineage>
</organism>
<dbReference type="EMBL" id="FRAG01000055">
    <property type="protein sequence ID" value="SHK39970.1"/>
    <property type="molecule type" value="Genomic_DNA"/>
</dbReference>
<evidence type="ECO:0000259" key="1">
    <source>
        <dbReference type="Pfam" id="PF00881"/>
    </source>
</evidence>
<reference evidence="2 3" key="1">
    <citation type="submission" date="2016-11" db="EMBL/GenBank/DDBJ databases">
        <authorList>
            <person name="Jaros S."/>
            <person name="Januszkiewicz K."/>
            <person name="Wedrychowicz H."/>
        </authorList>
    </citation>
    <scope>NUCLEOTIDE SEQUENCE [LARGE SCALE GENOMIC DNA]</scope>
    <source>
        <strain evidence="2 3">DSM 15212</strain>
    </source>
</reference>
<keyword evidence="3" id="KW-1185">Reference proteome</keyword>
<evidence type="ECO:0000313" key="2">
    <source>
        <dbReference type="EMBL" id="SHK39970.1"/>
    </source>
</evidence>
<gene>
    <name evidence="2" type="ORF">SAMN02745912_03185</name>
</gene>
<proteinExistence type="predicted"/>
<name>A0A1M6S5K4_PARC5</name>
<dbReference type="InterPro" id="IPR050627">
    <property type="entry name" value="Nitroreductase/BluB"/>
</dbReference>
<dbReference type="AlphaFoldDB" id="A0A1M6S5K4"/>
<evidence type="ECO:0000313" key="3">
    <source>
        <dbReference type="Proteomes" id="UP000184465"/>
    </source>
</evidence>
<sequence>MKIIIIGGFALKKLEFIYKRHSIRKFKNVEIPNEDIRELIKAATYAPSGKNLQNWHFVVIKNKEKIEEIAKIVERKNAELASYTSDEDLKKNFTKYVKYHTVFRNAPVLVLVYAGPYPSTGLEFLKEKGASKEEIHRLLRPSAGIQNIAAAMENLLLAAANMGYGGCWMTGPNYASKEIEEYVGFNKEGFFLAALTPLGVPEESELKSPKRKPVDEVLTIIE</sequence>
<dbReference type="Proteomes" id="UP000184465">
    <property type="component" value="Unassembled WGS sequence"/>
</dbReference>
<protein>
    <submittedName>
        <fullName evidence="2">Nitroreductase</fullName>
    </submittedName>
</protein>
<dbReference type="InterPro" id="IPR000415">
    <property type="entry name" value="Nitroreductase-like"/>
</dbReference>
<dbReference type="SUPFAM" id="SSF55469">
    <property type="entry name" value="FMN-dependent nitroreductase-like"/>
    <property type="match status" value="1"/>
</dbReference>
<dbReference type="InterPro" id="IPR029479">
    <property type="entry name" value="Nitroreductase"/>
</dbReference>
<dbReference type="STRING" id="1121301.SAMN02745912_03185"/>
<dbReference type="PANTHER" id="PTHR23026:SF123">
    <property type="entry name" value="NAD(P)H NITROREDUCTASE RV3131-RELATED"/>
    <property type="match status" value="1"/>
</dbReference>
<dbReference type="PANTHER" id="PTHR23026">
    <property type="entry name" value="NADPH NITROREDUCTASE"/>
    <property type="match status" value="1"/>
</dbReference>
<dbReference type="GO" id="GO:0016491">
    <property type="term" value="F:oxidoreductase activity"/>
    <property type="evidence" value="ECO:0007669"/>
    <property type="project" value="InterPro"/>
</dbReference>
<dbReference type="Pfam" id="PF00881">
    <property type="entry name" value="Nitroreductase"/>
    <property type="match status" value="1"/>
</dbReference>
<accession>A0A1M6S5K4</accession>